<name>A0A8T1YL64_ARASU</name>
<keyword evidence="3" id="KW-1185">Reference proteome</keyword>
<evidence type="ECO:0000313" key="3">
    <source>
        <dbReference type="Proteomes" id="UP000694251"/>
    </source>
</evidence>
<feature type="compositionally biased region" description="Basic and acidic residues" evidence="1">
    <location>
        <begin position="120"/>
        <end position="132"/>
    </location>
</feature>
<dbReference type="OrthoDB" id="1867172at2759"/>
<feature type="region of interest" description="Disordered" evidence="1">
    <location>
        <begin position="120"/>
        <end position="164"/>
    </location>
</feature>
<protein>
    <submittedName>
        <fullName evidence="2">Uncharacterized protein</fullName>
    </submittedName>
</protein>
<comment type="caution">
    <text evidence="2">The sequence shown here is derived from an EMBL/GenBank/DDBJ whole genome shotgun (WGS) entry which is preliminary data.</text>
</comment>
<dbReference type="AlphaFoldDB" id="A0A8T1YL64"/>
<dbReference type="PANTHER" id="PTHR38932">
    <property type="entry name" value="BNAC03G64660D PROTEIN"/>
    <property type="match status" value="1"/>
</dbReference>
<evidence type="ECO:0000256" key="1">
    <source>
        <dbReference type="SAM" id="MobiDB-lite"/>
    </source>
</evidence>
<accession>A0A8T1YL64</accession>
<proteinExistence type="predicted"/>
<reference evidence="2 3" key="1">
    <citation type="submission" date="2020-12" db="EMBL/GenBank/DDBJ databases">
        <title>Concerted genomic and epigenomic changes stabilize Arabidopsis allopolyploids.</title>
        <authorList>
            <person name="Chen Z."/>
        </authorList>
    </citation>
    <scope>NUCLEOTIDE SEQUENCE [LARGE SCALE GENOMIC DNA]</scope>
    <source>
        <strain evidence="2">As9502</strain>
        <tissue evidence="2">Leaf</tissue>
    </source>
</reference>
<dbReference type="Proteomes" id="UP000694251">
    <property type="component" value="Chromosome 12"/>
</dbReference>
<feature type="compositionally biased region" description="Polar residues" evidence="1">
    <location>
        <begin position="134"/>
        <end position="146"/>
    </location>
</feature>
<dbReference type="PANTHER" id="PTHR38932:SF1">
    <property type="entry name" value="DUF4005 DOMAIN-CONTAINING PROTEIN"/>
    <property type="match status" value="1"/>
</dbReference>
<gene>
    <name evidence="2" type="ORF">ISN44_As12g019800</name>
</gene>
<evidence type="ECO:0000313" key="2">
    <source>
        <dbReference type="EMBL" id="KAG7546645.1"/>
    </source>
</evidence>
<dbReference type="EMBL" id="JAEFBJ010000012">
    <property type="protein sequence ID" value="KAG7546645.1"/>
    <property type="molecule type" value="Genomic_DNA"/>
</dbReference>
<sequence length="164" mass="18586">MKKIEIGTKIMYPKVKADNEACNYKQRSSCLNSNYLQTRVSENNQEDDFQIYVAKIPKIYIPSVLMSESESKEMNKRIRGADIEVKPKTKASPILRPRAVVSSPDNDAMIGNINMIEERKAKKGAKSDDHIRSRASQPKNIDTNVKISHRIVAKQSGVNSRDHK</sequence>
<organism evidence="2 3">
    <name type="scientific">Arabidopsis suecica</name>
    <name type="common">Swedish thale-cress</name>
    <name type="synonym">Cardaminopsis suecica</name>
    <dbReference type="NCBI Taxonomy" id="45249"/>
    <lineage>
        <taxon>Eukaryota</taxon>
        <taxon>Viridiplantae</taxon>
        <taxon>Streptophyta</taxon>
        <taxon>Embryophyta</taxon>
        <taxon>Tracheophyta</taxon>
        <taxon>Spermatophyta</taxon>
        <taxon>Magnoliopsida</taxon>
        <taxon>eudicotyledons</taxon>
        <taxon>Gunneridae</taxon>
        <taxon>Pentapetalae</taxon>
        <taxon>rosids</taxon>
        <taxon>malvids</taxon>
        <taxon>Brassicales</taxon>
        <taxon>Brassicaceae</taxon>
        <taxon>Camelineae</taxon>
        <taxon>Arabidopsis</taxon>
    </lineage>
</organism>